<dbReference type="InterPro" id="IPR004273">
    <property type="entry name" value="Dynein_heavy_D6_P-loop"/>
</dbReference>
<comment type="similarity">
    <text evidence="2">Belongs to the dynein heavy chain family.</text>
</comment>
<gene>
    <name evidence="16" type="ORF">AURANDRAFT_55580</name>
</gene>
<name>F0YNI2_AURAN</name>
<dbReference type="GO" id="GO:0005524">
    <property type="term" value="F:ATP binding"/>
    <property type="evidence" value="ECO:0007669"/>
    <property type="project" value="UniProtKB-KW"/>
</dbReference>
<dbReference type="FunFam" id="1.20.140.100:FF:000001">
    <property type="entry name" value="dynein heavy chain 17, axonemal"/>
    <property type="match status" value="1"/>
</dbReference>
<dbReference type="Gene3D" id="1.10.8.710">
    <property type="match status" value="1"/>
</dbReference>
<dbReference type="FunFam" id="3.40.50.300:FF:000738">
    <property type="entry name" value="Dynein heavy chain axonemal"/>
    <property type="match status" value="1"/>
</dbReference>
<accession>F0YNI2</accession>
<dbReference type="Gene3D" id="1.20.58.1120">
    <property type="match status" value="1"/>
</dbReference>
<dbReference type="Gene3D" id="3.10.490.20">
    <property type="match status" value="1"/>
</dbReference>
<evidence type="ECO:0000256" key="1">
    <source>
        <dbReference type="ARBA" id="ARBA00004430"/>
    </source>
</evidence>
<keyword evidence="10" id="KW-0969">Cilium</keyword>
<dbReference type="Pfam" id="PF12774">
    <property type="entry name" value="AAA_6"/>
    <property type="match status" value="1"/>
</dbReference>
<dbReference type="InterPro" id="IPR041658">
    <property type="entry name" value="AAA_lid_11"/>
</dbReference>
<dbReference type="Gene3D" id="1.10.8.720">
    <property type="entry name" value="Region D6 of dynein motor"/>
    <property type="match status" value="1"/>
</dbReference>
<dbReference type="InterPro" id="IPR013602">
    <property type="entry name" value="Dynein_heavy_linker"/>
</dbReference>
<keyword evidence="4" id="KW-0493">Microtubule</keyword>
<dbReference type="Pfam" id="PF12775">
    <property type="entry name" value="AAA_7"/>
    <property type="match status" value="1"/>
</dbReference>
<keyword evidence="8" id="KW-0243">Dynein</keyword>
<keyword evidence="5" id="KW-0677">Repeat</keyword>
<dbReference type="FunFam" id="3.40.50.300:FF:002141">
    <property type="entry name" value="Dynein heavy chain"/>
    <property type="match status" value="1"/>
</dbReference>
<dbReference type="InParanoid" id="F0YNI2"/>
<dbReference type="OMA" id="ICHRDED"/>
<dbReference type="GO" id="GO:0051959">
    <property type="term" value="F:dynein light intermediate chain binding"/>
    <property type="evidence" value="ECO:0007669"/>
    <property type="project" value="InterPro"/>
</dbReference>
<dbReference type="GO" id="GO:0045505">
    <property type="term" value="F:dynein intermediate chain binding"/>
    <property type="evidence" value="ECO:0007669"/>
    <property type="project" value="InterPro"/>
</dbReference>
<reference evidence="16 17" key="1">
    <citation type="journal article" date="2011" name="Proc. Natl. Acad. Sci. U.S.A.">
        <title>Niche of harmful alga Aureococcus anophagefferens revealed through ecogenomics.</title>
        <authorList>
            <person name="Gobler C.J."/>
            <person name="Berry D.L."/>
            <person name="Dyhrman S.T."/>
            <person name="Wilhelm S.W."/>
            <person name="Salamov A."/>
            <person name="Lobanov A.V."/>
            <person name="Zhang Y."/>
            <person name="Collier J.L."/>
            <person name="Wurch L.L."/>
            <person name="Kustka A.B."/>
            <person name="Dill B.D."/>
            <person name="Shah M."/>
            <person name="VerBerkmoes N.C."/>
            <person name="Kuo A."/>
            <person name="Terry A."/>
            <person name="Pangilinan J."/>
            <person name="Lindquist E.A."/>
            <person name="Lucas S."/>
            <person name="Paulsen I.T."/>
            <person name="Hattenrath-Lehmann T.K."/>
            <person name="Talmage S.C."/>
            <person name="Walker E.A."/>
            <person name="Koch F."/>
            <person name="Burson A.M."/>
            <person name="Marcoval M.A."/>
            <person name="Tang Y.Z."/>
            <person name="Lecleir G.R."/>
            <person name="Coyne K.J."/>
            <person name="Berg G.M."/>
            <person name="Bertrand E.M."/>
            <person name="Saito M.A."/>
            <person name="Gladyshev V.N."/>
            <person name="Grigoriev I.V."/>
        </authorList>
    </citation>
    <scope>NUCLEOTIDE SEQUENCE [LARGE SCALE GENOMIC DNA]</scope>
    <source>
        <strain evidence="17">CCMP 1984</strain>
    </source>
</reference>
<evidence type="ECO:0000256" key="13">
    <source>
        <dbReference type="ARBA" id="ARBA00023273"/>
    </source>
</evidence>
<dbReference type="Pfam" id="PF17852">
    <property type="entry name" value="Dynein_AAA_lid"/>
    <property type="match status" value="1"/>
</dbReference>
<dbReference type="InterPro" id="IPR043157">
    <property type="entry name" value="Dynein_AAA1S"/>
</dbReference>
<dbReference type="Gene3D" id="3.20.180.20">
    <property type="entry name" value="Dynein heavy chain, N-terminal domain 2"/>
    <property type="match status" value="1"/>
</dbReference>
<evidence type="ECO:0000256" key="8">
    <source>
        <dbReference type="ARBA" id="ARBA00023017"/>
    </source>
</evidence>
<keyword evidence="3" id="KW-0963">Cytoplasm</keyword>
<dbReference type="KEGG" id="aaf:AURANDRAFT_55580"/>
<keyword evidence="13" id="KW-0966">Cell projection</keyword>
<dbReference type="eggNOG" id="KOG3595">
    <property type="taxonomic scope" value="Eukaryota"/>
</dbReference>
<keyword evidence="6" id="KW-0547">Nucleotide-binding</keyword>
<dbReference type="InterPro" id="IPR026983">
    <property type="entry name" value="DHC"/>
</dbReference>
<dbReference type="Pfam" id="PF03028">
    <property type="entry name" value="Dynein_heavy"/>
    <property type="match status" value="1"/>
</dbReference>
<dbReference type="Gene3D" id="1.10.287.2620">
    <property type="match status" value="1"/>
</dbReference>
<dbReference type="InterPro" id="IPR041466">
    <property type="entry name" value="Dynein_AAA5_ext"/>
</dbReference>
<dbReference type="Pfam" id="PF12781">
    <property type="entry name" value="AAA_9"/>
    <property type="match status" value="1"/>
</dbReference>
<evidence type="ECO:0000256" key="12">
    <source>
        <dbReference type="ARBA" id="ARBA00023212"/>
    </source>
</evidence>
<organism evidence="17">
    <name type="scientific">Aureococcus anophagefferens</name>
    <name type="common">Harmful bloom alga</name>
    <dbReference type="NCBI Taxonomy" id="44056"/>
    <lineage>
        <taxon>Eukaryota</taxon>
        <taxon>Sar</taxon>
        <taxon>Stramenopiles</taxon>
        <taxon>Ochrophyta</taxon>
        <taxon>Pelagophyceae</taxon>
        <taxon>Pelagomonadales</taxon>
        <taxon>Pelagomonadaceae</taxon>
        <taxon>Aureococcus</taxon>
    </lineage>
</organism>
<dbReference type="Gene3D" id="1.10.472.130">
    <property type="match status" value="1"/>
</dbReference>
<dbReference type="GO" id="GO:0008569">
    <property type="term" value="F:minus-end-directed microtubule motor activity"/>
    <property type="evidence" value="ECO:0007669"/>
    <property type="project" value="InterPro"/>
</dbReference>
<dbReference type="FunFam" id="1.10.8.710:FF:000007">
    <property type="entry name" value="Putative dynein heavy chain"/>
    <property type="match status" value="1"/>
</dbReference>
<keyword evidence="12" id="KW-0206">Cytoskeleton</keyword>
<dbReference type="Gene3D" id="6.10.140.1060">
    <property type="match status" value="1"/>
</dbReference>
<dbReference type="InterPro" id="IPR041228">
    <property type="entry name" value="Dynein_C"/>
</dbReference>
<dbReference type="Gene3D" id="1.20.1270.280">
    <property type="match status" value="1"/>
</dbReference>
<keyword evidence="11" id="KW-0505">Motor protein</keyword>
<dbReference type="InterPro" id="IPR041589">
    <property type="entry name" value="DNAH3_AAA_lid_1"/>
</dbReference>
<evidence type="ECO:0000313" key="17">
    <source>
        <dbReference type="Proteomes" id="UP000002729"/>
    </source>
</evidence>
<dbReference type="Gene3D" id="1.20.920.30">
    <property type="match status" value="1"/>
</dbReference>
<dbReference type="RefSeq" id="XP_009041978.1">
    <property type="nucleotide sequence ID" value="XM_009043730.1"/>
</dbReference>
<dbReference type="InterPro" id="IPR042219">
    <property type="entry name" value="AAA_lid_11_sf"/>
</dbReference>
<dbReference type="InterPro" id="IPR035706">
    <property type="entry name" value="AAA_9"/>
</dbReference>
<keyword evidence="7" id="KW-0067">ATP-binding</keyword>
<dbReference type="PANTHER" id="PTHR45703">
    <property type="entry name" value="DYNEIN HEAVY CHAIN"/>
    <property type="match status" value="1"/>
</dbReference>
<feature type="domain" description="AAA+ ATPase" evidence="15">
    <location>
        <begin position="1423"/>
        <end position="1574"/>
    </location>
</feature>
<evidence type="ECO:0000256" key="4">
    <source>
        <dbReference type="ARBA" id="ARBA00022701"/>
    </source>
</evidence>
<evidence type="ECO:0000256" key="10">
    <source>
        <dbReference type="ARBA" id="ARBA00023069"/>
    </source>
</evidence>
<proteinExistence type="inferred from homology"/>
<dbReference type="InterPro" id="IPR035699">
    <property type="entry name" value="AAA_6"/>
</dbReference>
<evidence type="ECO:0000256" key="2">
    <source>
        <dbReference type="ARBA" id="ARBA00008887"/>
    </source>
</evidence>
<evidence type="ECO:0000256" key="9">
    <source>
        <dbReference type="ARBA" id="ARBA00023054"/>
    </source>
</evidence>
<dbReference type="InterPro" id="IPR024317">
    <property type="entry name" value="Dynein_heavy_chain_D4_dom"/>
</dbReference>
<dbReference type="Gene3D" id="1.10.8.1220">
    <property type="match status" value="1"/>
</dbReference>
<protein>
    <recommendedName>
        <fullName evidence="15">AAA+ ATPase domain-containing protein</fullName>
    </recommendedName>
</protein>
<evidence type="ECO:0000256" key="5">
    <source>
        <dbReference type="ARBA" id="ARBA00022737"/>
    </source>
</evidence>
<feature type="domain" description="AAA+ ATPase" evidence="15">
    <location>
        <begin position="786"/>
        <end position="930"/>
    </location>
</feature>
<evidence type="ECO:0000259" key="15">
    <source>
        <dbReference type="SMART" id="SM00382"/>
    </source>
</evidence>
<dbReference type="InterPro" id="IPR043160">
    <property type="entry name" value="Dynein_C_barrel"/>
</dbReference>
<dbReference type="Pfam" id="PF12777">
    <property type="entry name" value="MT"/>
    <property type="match status" value="1"/>
</dbReference>
<dbReference type="InterPro" id="IPR042222">
    <property type="entry name" value="Dynein_2_N"/>
</dbReference>
<evidence type="ECO:0000256" key="6">
    <source>
        <dbReference type="ARBA" id="ARBA00022741"/>
    </source>
</evidence>
<sequence>MTGKLVAAALQRDIESLASFVKTVGQGVRAKPRDDSWTDLQNRNALVSVKEHLNMVHDKKAETDLLIDRMDCILSYLKAQGINNGPQEKVLESHRTSWDESQREAPSIALKIAPLVKAQGARTKSDIQSYEATVRKFLEEVDSAPFRVYATGVTKALELLATMTDGYEKEEIRCKDMIHLANMFECPADIAASTDLLSSAGNTLSNYRGLWACAGECSAYIEEASELTWEDLDANGLEENAKLILTKVKQQPLVVKDSDAYRGLERSSKEFLMTCPLVASLRQPTMRERHWDELRRITGERGAELSMPSAVVGLKLRNLLSLDLHLQATAVGDITDKAAREAAHEETLRGLSATWDAVCFKMTYYKQTDVPLLKIAEEDTDQLESDQLALQGMVASRYDYFKPQAVEWQRALVAVSDVVQMLADIQRTWSYLEPLFIGSDEVKRELPEEAVRFASIDQQVRTILKNMAEIRNVKQACQQSGLLQRLESMNTDQDVCKKALADFLAGKRRIFPRYVVDVCEADLLDILSNGSSPHKVMRHIDKVLLATARLQLENVPDSRPRATIFVSGIGEEQVDFEPAVPLEGKVEVYLQTILTAQVETLQKNLERSRKRYPLRPRTEWFLDANADGQSSDPAQIALLVAGIQSVLGVEDAMDSIEQGEANALQVYADRQRQDLVDLVRLTQTNLKGGERQRVMCLITMDAHTRDVLGKLLREKALRKSEFQWQSQLKQRFVEKEEAGLVVALTEVHVCDARFDYGLEYLGNGSRLVVTPLTDRFYVTATQALHLKMGCAPAGPAGTGKTETTKDLASALGKCCYVFNCSPEMDYQSLGNIFKGLAASGSWGCFDEFNRLIPEVLSVCTVQFKAVCDGTARYDNDQLTTHHVIIEGDQVNLDPTCGAFITMNPGYLGRSELPEGLKALFRPMTVMVPDLVLICENMLMAEGYVAARSLASKFYGLYSLLRDLLSKQSHYDWGLRAVKSVLVVAGHLKRAEPGLPEEQLLMRALRDFNIPKIVQQDEVVFFGLLNDLFPGVDPPRVVDVSLTRCIIKATEDSGLWPDQQFTLKVAQLDELLAIRHCVFVMGPAGAGKSTCWKTLSRARGNKDPQRKVRVAHLNPKVLPTEDLYGHIALQSREWKDGLLSSIMRDLGQIEDDKPKWYTASAFVGDLDANWIESMNSASYSVMDDNKMLTLASNERIPLKPHMRMLFEIRDLRFATPATVSRAGIIYISTDDGSLWHSIIASWYTRIKVRRQVSERAKKAHASRGEWAPELFQKYVRVTLEYLHQNVKAVVPVEDMALISGLLQMLEGVVVSEIANDKFKLETTFVFCAVWAFGSALTMTDDGSDNKKLFSDWWKSQFKQVRLPTRDTVFDYWLEPASNKFEPWRQSPSFHTVEFDSRIMKMDQVTVPTTETASISHWMDLLVRRRRPILLAGPSGTGKTQLIAGMLRELPPAEFISIGINLNYYSTATVLLGSLEAPLQKRTGSTFGPPGSTRLIYFIDDLNLPQLDKYDTQSAIALMRQHLDYASWYDPNKLTLKTVVDCQYVACMNPTAGSFLVNPRLQRHFSTFAVGMPSATSLLTIFQTFLDGHLKNEGFPAAVCNLASNLIKGALAVQKEVHDSFRKTAKNFHYEYCRLVQLRHLASVFRGLLLARPQVAQFDMPERLVFLWVHESERTYGDRLVCEADLSRFKYILQTSAKKAFPTIGTAHFFGEQAAALGSTPLCFCHVRDSATLDEPAYGMVEDTKVLRNCFERALNEYNEFHPTMDLVLFRDALLHVARITRVVLQPAGHALLVGVGGSGKQSLARLAAHVCNHVLMRICITSTYGLGEFKMDLQNMFARAGIKQEGVVFLFTDSQVTNERFLVYLNDLLASGNIPELYSKDERDNVSSLVEGKAKAAGVSTDAAACWQFFLAQVRANLHVVICFSPVGPDFGTYAKRFPALVNCTTIDWFQPWPTDALESVAEKQLSEIEFKSPVLRAAIEKFMPLSFEMASQAAARYQLEEGRFVYLTPKSYLEMLGLYQTLLHRRREENTTATVRLENGISRLRDAASAVGTLEQELTIMVQAADEKREHSEAIAARVASEKMVVERETDKANEEAGKVATIQAEVQRQNEDAERDLVAAEPAIQAATAALDTLDRRDLGSCKTMATPPKGVGDVFSAVCVLLAGINQSVLVQRSGKVKDKDRSWDACKKSLLGNVNGLLDELKKFKSLIDQDCVPKVNFQEVRPYLLLEHFNEEAMNKKNSAAAGLVGWVKNIVTYYDIWLDVEPKRTKVVESTRQLESANAELAVVRERVDELQAQLDQLTAEYEQAETDKREAVDTAERGQLKLELAQRLINALGSEEVRWVNGVERLRFEQEPLVGDALVAAAFISLGGPFNKAFRNALLEESWTPYLRSAVAGGAVPMRQLDTTTTVVTLIAAEAEVAGWNTEGLPRDPVSSENGAIVTSSKRWPLMIDPQLQGVAWIKTREVGRLRVQRLGQSELLPGLRAAMAGGTSVLIENMGERVDAVLLPVLQRAVLKKSGREFIALGDDETEYTQGFRLILHTKLSNPHYPPELQAELTLVNFTVTPLGLEDQLLSLVIRKERPDLAARKAAVIHQGNEFKVRIKQLEDDILVKLSTAEGDITEDRALIEGLESAKQQSLDASARLEEGKQITTSINETAERYRGVAKRGATIFFLMNSLHRIHTYYIYSLNAFVVMFQHGIELVHEAERKAKVAKKPKTMLSKLKAATTKIIQMQRFNWNEDLLRQSSLAGQQDLLALSTQMLQKKNIEEKNDLSPDEFEKRCASLAISITTVLFRYIERGVFARDQLTVATLLAFAVADTSGNLNTAQLLRLLSPKEALEPAGMAEDVAAWLPERIWAQLKGLEDGAADGLGLDALADLGDQVNSEPDEWHDWYEHSEPETQPFPGNLKSLSGLARLLILRAMRTDRIPAALRAYVANQLGPSFSQPQAFNMLSAYMESSASTPIFFVLFPGVDPTPWVESLGFGFDISVQKGTLSNISMGQGQETPAEATLDRMARQGGWVMLQNIQLMESWLPKLERKLELASETAAMNFRCFLSAEPPPLPHLSNLPESLLQTCIKVANEAPADLKSNLQRAWACFSQDQLDACHHTAEFRRCLFGLSFFHALILGRRRFGQQGWSRSYGFNTGDLKICANVLTSYMDKAPEGSDGRGVSVPWDDLRYIFGEIMYGGHITDFWDRRTNVSYLSALFNEQLLKPGAELAPGFPSASGTLDHQGYVAHIDQSLPSETPVLFGLHPNAEIGYLTSTAESILGIVLRLRQGGAATVDNRGENGGGVGEVLDSLEQRLPGRFNLPSVQDKAKPLLTEPLAPYVVVATQEVVRMNSLVEEIARSLGELRKGLNGQLNMSQQMEDLASALSLNEVPGRNPFHLASWEKLAWPSRKNLQHWFHDLEQRIEQLVTWEAKLELPTSLWLALFNPTAFLTAIQQVVARKKNLPLDNMTTETNVTTYRRPDDLEVLVDKRPPDGAFIHGLYMQGARWMPVDEASSAGHVKSVSGVECAGVIVESRSKELLPKMPVLYIKAVSVELNWEPTSIGYLRPDIYNCPCYSTSFRGPTYVFLATLDTKEAALKWVVAGVALLLSTDEHI</sequence>
<keyword evidence="17" id="KW-1185">Reference proteome</keyword>
<evidence type="ECO:0000256" key="7">
    <source>
        <dbReference type="ARBA" id="ARBA00022840"/>
    </source>
</evidence>
<dbReference type="Pfam" id="PF12780">
    <property type="entry name" value="AAA_8"/>
    <property type="match status" value="1"/>
</dbReference>
<dbReference type="GO" id="GO:0005930">
    <property type="term" value="C:axoneme"/>
    <property type="evidence" value="ECO:0007669"/>
    <property type="project" value="UniProtKB-SubCell"/>
</dbReference>
<dbReference type="SUPFAM" id="SSF52540">
    <property type="entry name" value="P-loop containing nucleoside triphosphate hydrolases"/>
    <property type="match status" value="4"/>
</dbReference>
<evidence type="ECO:0000313" key="16">
    <source>
        <dbReference type="EMBL" id="EGB03332.1"/>
    </source>
</evidence>
<dbReference type="PANTHER" id="PTHR45703:SF8">
    <property type="entry name" value="DYNEINS HEAVY CHAIN"/>
    <property type="match status" value="1"/>
</dbReference>
<keyword evidence="9 14" id="KW-0175">Coiled coil</keyword>
<dbReference type="GeneID" id="20222550"/>
<dbReference type="InterPro" id="IPR024743">
    <property type="entry name" value="Dynein_HC_stalk"/>
</dbReference>
<feature type="coiled-coil region" evidence="14">
    <location>
        <begin position="2272"/>
        <end position="2320"/>
    </location>
</feature>
<dbReference type="OrthoDB" id="424310at2759"/>
<dbReference type="Proteomes" id="UP000002729">
    <property type="component" value="Unassembled WGS sequence"/>
</dbReference>
<dbReference type="Pfam" id="PF08393">
    <property type="entry name" value="DHC_N2"/>
    <property type="match status" value="1"/>
</dbReference>
<dbReference type="GO" id="GO:0007018">
    <property type="term" value="P:microtubule-based movement"/>
    <property type="evidence" value="ECO:0007669"/>
    <property type="project" value="InterPro"/>
</dbReference>
<dbReference type="InterPro" id="IPR042228">
    <property type="entry name" value="Dynein_linker_3"/>
</dbReference>
<dbReference type="Pfam" id="PF17857">
    <property type="entry name" value="AAA_lid_1"/>
    <property type="match status" value="1"/>
</dbReference>
<dbReference type="EMBL" id="GL833176">
    <property type="protein sequence ID" value="EGB03332.1"/>
    <property type="molecule type" value="Genomic_DNA"/>
</dbReference>
<dbReference type="Gene3D" id="1.20.920.20">
    <property type="match status" value="1"/>
</dbReference>
<evidence type="ECO:0000256" key="3">
    <source>
        <dbReference type="ARBA" id="ARBA00022490"/>
    </source>
</evidence>
<dbReference type="Pfam" id="PF18199">
    <property type="entry name" value="Dynein_C"/>
    <property type="match status" value="1"/>
</dbReference>
<dbReference type="GO" id="GO:0005874">
    <property type="term" value="C:microtubule"/>
    <property type="evidence" value="ECO:0007669"/>
    <property type="project" value="UniProtKB-KW"/>
</dbReference>
<evidence type="ECO:0000256" key="11">
    <source>
        <dbReference type="ARBA" id="ARBA00023175"/>
    </source>
</evidence>
<dbReference type="SMART" id="SM00382">
    <property type="entry name" value="AAA"/>
    <property type="match status" value="2"/>
</dbReference>
<dbReference type="Gene3D" id="1.20.140.100">
    <property type="entry name" value="Dynein heavy chain, N-terminal domain 2"/>
    <property type="match status" value="1"/>
</dbReference>
<dbReference type="FunFam" id="3.40.50.300:FF:000049">
    <property type="entry name" value="Dynein, axonemal, heavy chain 5"/>
    <property type="match status" value="1"/>
</dbReference>
<comment type="subcellular location">
    <subcellularLocation>
        <location evidence="1">Cytoplasm</location>
        <location evidence="1">Cytoskeleton</location>
        <location evidence="1">Cilium axoneme</location>
    </subcellularLocation>
</comment>
<dbReference type="InterPro" id="IPR003593">
    <property type="entry name" value="AAA+_ATPase"/>
</dbReference>
<dbReference type="Gene3D" id="3.40.50.300">
    <property type="entry name" value="P-loop containing nucleotide triphosphate hydrolases"/>
    <property type="match status" value="5"/>
</dbReference>
<dbReference type="Pfam" id="PF18198">
    <property type="entry name" value="AAA_lid_11"/>
    <property type="match status" value="1"/>
</dbReference>
<evidence type="ECO:0000256" key="14">
    <source>
        <dbReference type="SAM" id="Coils"/>
    </source>
</evidence>
<dbReference type="InterPro" id="IPR027417">
    <property type="entry name" value="P-loop_NTPase"/>
</dbReference>
<dbReference type="GO" id="GO:0030286">
    <property type="term" value="C:dynein complex"/>
    <property type="evidence" value="ECO:0007669"/>
    <property type="project" value="UniProtKB-KW"/>
</dbReference>